<dbReference type="NCBIfam" id="TIGR03591">
    <property type="entry name" value="polynuc_phos"/>
    <property type="match status" value="1"/>
</dbReference>
<dbReference type="Pfam" id="PF03725">
    <property type="entry name" value="RNase_PH_C"/>
    <property type="match status" value="1"/>
</dbReference>
<dbReference type="FunFam" id="2.40.50.140:FF:000189">
    <property type="entry name" value="Polyribonucleotide nucleotidyltransferase, putative"/>
    <property type="match status" value="1"/>
</dbReference>
<evidence type="ECO:0000313" key="11">
    <source>
        <dbReference type="EMBL" id="KAB2928935.1"/>
    </source>
</evidence>
<dbReference type="Pfam" id="PF03726">
    <property type="entry name" value="PNPase"/>
    <property type="match status" value="1"/>
</dbReference>
<evidence type="ECO:0000313" key="12">
    <source>
        <dbReference type="Proteomes" id="UP000460298"/>
    </source>
</evidence>
<organism evidence="11 12">
    <name type="scientific">Leptonema illini</name>
    <dbReference type="NCBI Taxonomy" id="183"/>
    <lineage>
        <taxon>Bacteria</taxon>
        <taxon>Pseudomonadati</taxon>
        <taxon>Spirochaetota</taxon>
        <taxon>Spirochaetia</taxon>
        <taxon>Leptospirales</taxon>
        <taxon>Leptospiraceae</taxon>
        <taxon>Leptonema</taxon>
    </lineage>
</organism>
<keyword evidence="7 8" id="KW-0694">RNA-binding</keyword>
<dbReference type="SMART" id="SM00316">
    <property type="entry name" value="S1"/>
    <property type="match status" value="1"/>
</dbReference>
<dbReference type="InterPro" id="IPR004087">
    <property type="entry name" value="KH_dom"/>
</dbReference>
<dbReference type="Pfam" id="PF01138">
    <property type="entry name" value="RNase_PH"/>
    <property type="match status" value="2"/>
</dbReference>
<dbReference type="Gene3D" id="3.30.1370.10">
    <property type="entry name" value="K Homology domain, type 1"/>
    <property type="match status" value="1"/>
</dbReference>
<dbReference type="FunFam" id="3.30.230.70:FF:000002">
    <property type="entry name" value="Polyribonucleotide nucleotidyltransferase"/>
    <property type="match status" value="1"/>
</dbReference>
<feature type="binding site" evidence="8">
    <location>
        <position position="496"/>
    </location>
    <ligand>
        <name>Mg(2+)</name>
        <dbReference type="ChEBI" id="CHEBI:18420"/>
    </ligand>
</feature>
<evidence type="ECO:0000256" key="5">
    <source>
        <dbReference type="ARBA" id="ARBA00022723"/>
    </source>
</evidence>
<dbReference type="PROSITE" id="PS50126">
    <property type="entry name" value="S1"/>
    <property type="match status" value="1"/>
</dbReference>
<evidence type="ECO:0000256" key="7">
    <source>
        <dbReference type="ARBA" id="ARBA00022884"/>
    </source>
</evidence>
<dbReference type="CDD" id="cd02393">
    <property type="entry name" value="KH-I_PNPase"/>
    <property type="match status" value="1"/>
</dbReference>
<dbReference type="SUPFAM" id="SSF54211">
    <property type="entry name" value="Ribosomal protein S5 domain 2-like"/>
    <property type="match status" value="2"/>
</dbReference>
<dbReference type="InterPro" id="IPR036345">
    <property type="entry name" value="ExoRNase_PH_dom2_sf"/>
</dbReference>
<reference evidence="11 12" key="1">
    <citation type="submission" date="2019-10" db="EMBL/GenBank/DDBJ databases">
        <title>Extracellular Electron Transfer in a Candidatus Methanoperedens spp. Enrichment Culture.</title>
        <authorList>
            <person name="Berger S."/>
            <person name="Rangel Shaw D."/>
            <person name="Berben T."/>
            <person name="In 'T Zandt M."/>
            <person name="Frank J."/>
            <person name="Reimann J."/>
            <person name="Jetten M.S.M."/>
            <person name="Welte C.U."/>
        </authorList>
    </citation>
    <scope>NUCLEOTIDE SEQUENCE [LARGE SCALE GENOMIC DNA]</scope>
    <source>
        <strain evidence="11">SB12</strain>
    </source>
</reference>
<comment type="function">
    <text evidence="8">Involved in mRNA degradation. Catalyzes the phosphorolysis of single-stranded polyribonucleotides processively in the 3'- to 5'-direction.</text>
</comment>
<dbReference type="SUPFAM" id="SSF50249">
    <property type="entry name" value="Nucleic acid-binding proteins"/>
    <property type="match status" value="1"/>
</dbReference>
<feature type="binding site" evidence="8">
    <location>
        <position position="490"/>
    </location>
    <ligand>
        <name>Mg(2+)</name>
        <dbReference type="ChEBI" id="CHEBI:18420"/>
    </ligand>
</feature>
<evidence type="ECO:0000256" key="1">
    <source>
        <dbReference type="ARBA" id="ARBA00007404"/>
    </source>
</evidence>
<dbReference type="EC" id="2.7.7.8" evidence="8"/>
<dbReference type="InterPro" id="IPR015847">
    <property type="entry name" value="ExoRNase_PH_dom2"/>
</dbReference>
<keyword evidence="5 8" id="KW-0479">Metal-binding</keyword>
<dbReference type="SUPFAM" id="SSF54791">
    <property type="entry name" value="Eukaryotic type KH-domain (KH-domain type I)"/>
    <property type="match status" value="1"/>
</dbReference>
<evidence type="ECO:0000256" key="3">
    <source>
        <dbReference type="ARBA" id="ARBA00022679"/>
    </source>
</evidence>
<dbReference type="PANTHER" id="PTHR11252">
    <property type="entry name" value="POLYRIBONUCLEOTIDE NUCLEOTIDYLTRANSFERASE"/>
    <property type="match status" value="1"/>
</dbReference>
<dbReference type="AlphaFoldDB" id="A0A833GXI6"/>
<evidence type="ECO:0000256" key="2">
    <source>
        <dbReference type="ARBA" id="ARBA00022490"/>
    </source>
</evidence>
<keyword evidence="6 8" id="KW-0460">Magnesium</keyword>
<dbReference type="GO" id="GO:0006396">
    <property type="term" value="P:RNA processing"/>
    <property type="evidence" value="ECO:0007669"/>
    <property type="project" value="InterPro"/>
</dbReference>
<evidence type="ECO:0000256" key="9">
    <source>
        <dbReference type="SAM" id="MobiDB-lite"/>
    </source>
</evidence>
<dbReference type="Gene3D" id="2.40.50.140">
    <property type="entry name" value="Nucleic acid-binding proteins"/>
    <property type="match status" value="1"/>
</dbReference>
<dbReference type="EMBL" id="WBUI01000041">
    <property type="protein sequence ID" value="KAB2928935.1"/>
    <property type="molecule type" value="Genomic_DNA"/>
</dbReference>
<dbReference type="SUPFAM" id="SSF55666">
    <property type="entry name" value="Ribonuclease PH domain 2-like"/>
    <property type="match status" value="2"/>
</dbReference>
<dbReference type="InterPro" id="IPR012162">
    <property type="entry name" value="PNPase"/>
</dbReference>
<evidence type="ECO:0000256" key="8">
    <source>
        <dbReference type="HAMAP-Rule" id="MF_01595"/>
    </source>
</evidence>
<dbReference type="PIRSF" id="PIRSF005499">
    <property type="entry name" value="PNPase"/>
    <property type="match status" value="1"/>
</dbReference>
<sequence length="734" mass="80152">MQESISWNGEELSIETGNWAKQAHGSVVYRHGKLVLLATVCAEKEAREGQEFFPLTVDYREKTYAVGKFPGGYIKRENRPAEHETLISRLIDRPIRPLFPEGYFCEVQLLVTVLSADPEKTMEGHAITAASAALAASDIPFLGPVAGVVVGRKDGAFVADPDTSVIEEGELELVVAGTKDAVMMIEGAAKEVSPEYFIEAIDFAHQKIKEKIVAQERLAAKLNLKKREVHLRKPDEELRAAVREFALEKLRQANRTPNKQERGDAIDQVNKAALDFVREKLANDTSRDLDASLREIKGYLHELEYIVVRDLIFGEGVRADGRKTDEIRDISTELDVLPAAHGSAVFTRGQTQSLGVVTLGTGDDYQRIEFLSGEHQKNFMLHYNFPPFSTGEVKRMMGPGRREIGHGNLAERALRAVVPSKVDFPYVIRIVSEILESNGSSSMASVCSGSMAMMAAGVPVKGQVAGIAMGLIMGDNGKYVILSDIAGLEDHFGDMDFKVAGTEKGITAFQLDIKVAGLSVAILRDALAQADRGRMHILGKMNEAISAARPAVPENAPLVMTMQISPDRIGELIGPGGKIIRSIIERSKAELNVEDDGTVTIAAINKDRAEHAKRLIEELFREVEVGQTYTGVVKRITDFGAFVELFPGKDGLLHISKMSKNRIQSVKEVMDIGTEVTVAVLGVDSLGRVNLILKDLADSMPPGSFDGGREERGGDREHRGGRGGGRGGDRGRRH</sequence>
<dbReference type="InterPro" id="IPR012340">
    <property type="entry name" value="NA-bd_OB-fold"/>
</dbReference>
<evidence type="ECO:0000256" key="6">
    <source>
        <dbReference type="ARBA" id="ARBA00022842"/>
    </source>
</evidence>
<protein>
    <recommendedName>
        <fullName evidence="8">Polyribonucleotide nucleotidyltransferase</fullName>
        <ecNumber evidence="8">2.7.7.8</ecNumber>
    </recommendedName>
    <alternativeName>
        <fullName evidence="8">Polynucleotide phosphorylase</fullName>
        <shortName evidence="8">PNPase</shortName>
    </alternativeName>
</protein>
<gene>
    <name evidence="8 11" type="primary">pnp</name>
    <name evidence="11" type="ORF">F9K24_21325</name>
</gene>
<dbReference type="SMART" id="SM00322">
    <property type="entry name" value="KH"/>
    <property type="match status" value="1"/>
</dbReference>
<keyword evidence="3 8" id="KW-0808">Transferase</keyword>
<comment type="similarity">
    <text evidence="1 8">Belongs to the polyribonucleotide nucleotidyltransferase family.</text>
</comment>
<dbReference type="InterPro" id="IPR001247">
    <property type="entry name" value="ExoRNase_PH_dom1"/>
</dbReference>
<comment type="caution">
    <text evidence="11">The sequence shown here is derived from an EMBL/GenBank/DDBJ whole genome shotgun (WGS) entry which is preliminary data.</text>
</comment>
<dbReference type="FunFam" id="3.30.230.70:FF:000001">
    <property type="entry name" value="Polyribonucleotide nucleotidyltransferase"/>
    <property type="match status" value="1"/>
</dbReference>
<dbReference type="GO" id="GO:0003723">
    <property type="term" value="F:RNA binding"/>
    <property type="evidence" value="ECO:0007669"/>
    <property type="project" value="UniProtKB-UniRule"/>
</dbReference>
<dbReference type="InterPro" id="IPR020568">
    <property type="entry name" value="Ribosomal_Su5_D2-typ_SF"/>
</dbReference>
<dbReference type="InterPro" id="IPR027408">
    <property type="entry name" value="PNPase/RNase_PH_dom_sf"/>
</dbReference>
<comment type="subcellular location">
    <subcellularLocation>
        <location evidence="8">Cytoplasm</location>
    </subcellularLocation>
</comment>
<dbReference type="InterPro" id="IPR015848">
    <property type="entry name" value="PNPase_PH_RNA-bd_bac/org-type"/>
</dbReference>
<evidence type="ECO:0000259" key="10">
    <source>
        <dbReference type="PROSITE" id="PS50126"/>
    </source>
</evidence>
<accession>A0A833GXI6</accession>
<dbReference type="InterPro" id="IPR036612">
    <property type="entry name" value="KH_dom_type_1_sf"/>
</dbReference>
<dbReference type="HAMAP" id="MF_01595">
    <property type="entry name" value="PNPase"/>
    <property type="match status" value="1"/>
</dbReference>
<dbReference type="FunFam" id="3.30.1370.10:FF:000001">
    <property type="entry name" value="Polyribonucleotide nucleotidyltransferase"/>
    <property type="match status" value="1"/>
</dbReference>
<dbReference type="NCBIfam" id="NF008805">
    <property type="entry name" value="PRK11824.1"/>
    <property type="match status" value="1"/>
</dbReference>
<dbReference type="CDD" id="cd11364">
    <property type="entry name" value="RNase_PH_PNPase_2"/>
    <property type="match status" value="1"/>
</dbReference>
<dbReference type="PANTHER" id="PTHR11252:SF0">
    <property type="entry name" value="POLYRIBONUCLEOTIDE NUCLEOTIDYLTRANSFERASE 1, MITOCHONDRIAL"/>
    <property type="match status" value="1"/>
</dbReference>
<feature type="domain" description="S1 motif" evidence="10">
    <location>
        <begin position="626"/>
        <end position="694"/>
    </location>
</feature>
<feature type="region of interest" description="Disordered" evidence="9">
    <location>
        <begin position="701"/>
        <end position="734"/>
    </location>
</feature>
<dbReference type="Pfam" id="PF00013">
    <property type="entry name" value="KH_1"/>
    <property type="match status" value="1"/>
</dbReference>
<keyword evidence="2 8" id="KW-0963">Cytoplasm</keyword>
<dbReference type="Proteomes" id="UP000460298">
    <property type="component" value="Unassembled WGS sequence"/>
</dbReference>
<dbReference type="GO" id="GO:0004654">
    <property type="term" value="F:polyribonucleotide nucleotidyltransferase activity"/>
    <property type="evidence" value="ECO:0007669"/>
    <property type="project" value="UniProtKB-UniRule"/>
</dbReference>
<comment type="catalytic activity">
    <reaction evidence="8">
        <text>RNA(n+1) + phosphate = RNA(n) + a ribonucleoside 5'-diphosphate</text>
        <dbReference type="Rhea" id="RHEA:22096"/>
        <dbReference type="Rhea" id="RHEA-COMP:14527"/>
        <dbReference type="Rhea" id="RHEA-COMP:17342"/>
        <dbReference type="ChEBI" id="CHEBI:43474"/>
        <dbReference type="ChEBI" id="CHEBI:57930"/>
        <dbReference type="ChEBI" id="CHEBI:140395"/>
        <dbReference type="EC" id="2.7.7.8"/>
    </reaction>
</comment>
<dbReference type="Pfam" id="PF00575">
    <property type="entry name" value="S1"/>
    <property type="match status" value="1"/>
</dbReference>
<dbReference type="GO" id="GO:0000175">
    <property type="term" value="F:3'-5'-RNA exonuclease activity"/>
    <property type="evidence" value="ECO:0007669"/>
    <property type="project" value="TreeGrafter"/>
</dbReference>
<dbReference type="GO" id="GO:0006402">
    <property type="term" value="P:mRNA catabolic process"/>
    <property type="evidence" value="ECO:0007669"/>
    <property type="project" value="UniProtKB-UniRule"/>
</dbReference>
<dbReference type="GO" id="GO:0000287">
    <property type="term" value="F:magnesium ion binding"/>
    <property type="evidence" value="ECO:0007669"/>
    <property type="project" value="UniProtKB-UniRule"/>
</dbReference>
<name>A0A833GXI6_9LEPT</name>
<dbReference type="Gene3D" id="3.30.230.70">
    <property type="entry name" value="GHMP Kinase, N-terminal domain"/>
    <property type="match status" value="2"/>
</dbReference>
<dbReference type="InterPro" id="IPR003029">
    <property type="entry name" value="S1_domain"/>
</dbReference>
<dbReference type="PROSITE" id="PS50084">
    <property type="entry name" value="KH_TYPE_1"/>
    <property type="match status" value="1"/>
</dbReference>
<feature type="compositionally biased region" description="Basic and acidic residues" evidence="9">
    <location>
        <begin position="707"/>
        <end position="720"/>
    </location>
</feature>
<evidence type="ECO:0000256" key="4">
    <source>
        <dbReference type="ARBA" id="ARBA00022695"/>
    </source>
</evidence>
<dbReference type="InterPro" id="IPR004088">
    <property type="entry name" value="KH_dom_type_1"/>
</dbReference>
<dbReference type="GO" id="GO:0005829">
    <property type="term" value="C:cytosol"/>
    <property type="evidence" value="ECO:0007669"/>
    <property type="project" value="TreeGrafter"/>
</dbReference>
<keyword evidence="4 8" id="KW-0548">Nucleotidyltransferase</keyword>
<comment type="cofactor">
    <cofactor evidence="8">
        <name>Mg(2+)</name>
        <dbReference type="ChEBI" id="CHEBI:18420"/>
    </cofactor>
</comment>
<proteinExistence type="inferred from homology"/>